<accession>A0ABR9CYS6</accession>
<dbReference type="Gene3D" id="3.20.20.450">
    <property type="entry name" value="EAL domain"/>
    <property type="match status" value="1"/>
</dbReference>
<dbReference type="CDD" id="cd17569">
    <property type="entry name" value="REC_HupR-like"/>
    <property type="match status" value="1"/>
</dbReference>
<dbReference type="Proteomes" id="UP000652176">
    <property type="component" value="Unassembled WGS sequence"/>
</dbReference>
<evidence type="ECO:0000256" key="1">
    <source>
        <dbReference type="PROSITE-ProRule" id="PRU00169"/>
    </source>
</evidence>
<dbReference type="PROSITE" id="PS50110">
    <property type="entry name" value="RESPONSE_REGULATORY"/>
    <property type="match status" value="1"/>
</dbReference>
<dbReference type="CDD" id="cd01948">
    <property type="entry name" value="EAL"/>
    <property type="match status" value="1"/>
</dbReference>
<reference evidence="4 5" key="1">
    <citation type="submission" date="2020-09" db="EMBL/GenBank/DDBJ databases">
        <title>Methylomonas albis sp. nov. and Methylomonas fluvii sp. nov.: Two cold-adapted methanotrophs from the River Elbe and an amended description of Methylovulum psychrotolerans strain Eb1.</title>
        <authorList>
            <person name="Bussmann I.K."/>
            <person name="Klings K.-W."/>
            <person name="Warnstedt J."/>
            <person name="Hoppert M."/>
            <person name="Saborowski A."/>
            <person name="Horn F."/>
            <person name="Liebner S."/>
        </authorList>
    </citation>
    <scope>NUCLEOTIDE SEQUENCE [LARGE SCALE GENOMIC DNA]</scope>
    <source>
        <strain evidence="4 5">EbA</strain>
    </source>
</reference>
<dbReference type="PANTHER" id="PTHR33121">
    <property type="entry name" value="CYCLIC DI-GMP PHOSPHODIESTERASE PDEF"/>
    <property type="match status" value="1"/>
</dbReference>
<dbReference type="SMART" id="SM00448">
    <property type="entry name" value="REC"/>
    <property type="match status" value="1"/>
</dbReference>
<comment type="caution">
    <text evidence="4">The sequence shown here is derived from an EMBL/GenBank/DDBJ whole genome shotgun (WGS) entry which is preliminary data.</text>
</comment>
<dbReference type="EMBL" id="JACXSS010000001">
    <property type="protein sequence ID" value="MBD9356022.1"/>
    <property type="molecule type" value="Genomic_DNA"/>
</dbReference>
<dbReference type="InterPro" id="IPR050706">
    <property type="entry name" value="Cyclic-di-GMP_PDE-like"/>
</dbReference>
<feature type="domain" description="EAL" evidence="3">
    <location>
        <begin position="1"/>
        <end position="175"/>
    </location>
</feature>
<evidence type="ECO:0000313" key="5">
    <source>
        <dbReference type="Proteomes" id="UP000652176"/>
    </source>
</evidence>
<dbReference type="SUPFAM" id="SSF141868">
    <property type="entry name" value="EAL domain-like"/>
    <property type="match status" value="1"/>
</dbReference>
<sequence length="311" mass="34794">MADAPAYRNITMAVNASALQMQSGNLVELIENLLHETGLPPHYIELELTESLLMSNVLETQALLQRLKAIGIQLSIDDFGTGYSSLAYLKQFSVDKLKIDKSFIDHFTRDSNDAVIVQATIAMAHSMGLTVIAEGVETQAQANYLRTLNCNQIQGYYFSKPLPAKDILHLLESGAMLHLPAADHGQSLLLVDDDPNILSSLKRALRLENYEILTANDGEAALELLAKRPVTVILCDQRMPNMAGTEFLSRVKLMHPRTVRMILSGYSDIDTITQAINKGEIYKYHTKPWDDDELRSNIREAFIRYETRNGT</sequence>
<dbReference type="Gene3D" id="3.40.50.2300">
    <property type="match status" value="1"/>
</dbReference>
<keyword evidence="1" id="KW-0597">Phosphoprotein</keyword>
<dbReference type="InterPro" id="IPR001789">
    <property type="entry name" value="Sig_transdc_resp-reg_receiver"/>
</dbReference>
<dbReference type="InterPro" id="IPR035919">
    <property type="entry name" value="EAL_sf"/>
</dbReference>
<organism evidence="4 5">
    <name type="scientific">Methylomonas albis</name>
    <dbReference type="NCBI Taxonomy" id="1854563"/>
    <lineage>
        <taxon>Bacteria</taxon>
        <taxon>Pseudomonadati</taxon>
        <taxon>Pseudomonadota</taxon>
        <taxon>Gammaproteobacteria</taxon>
        <taxon>Methylococcales</taxon>
        <taxon>Methylococcaceae</taxon>
        <taxon>Methylomonas</taxon>
    </lineage>
</organism>
<feature type="domain" description="Response regulatory" evidence="2">
    <location>
        <begin position="187"/>
        <end position="302"/>
    </location>
</feature>
<dbReference type="SMART" id="SM00052">
    <property type="entry name" value="EAL"/>
    <property type="match status" value="1"/>
</dbReference>
<dbReference type="InterPro" id="IPR011006">
    <property type="entry name" value="CheY-like_superfamily"/>
</dbReference>
<name>A0ABR9CYS6_9GAMM</name>
<dbReference type="SUPFAM" id="SSF52172">
    <property type="entry name" value="CheY-like"/>
    <property type="match status" value="1"/>
</dbReference>
<feature type="modified residue" description="4-aspartylphosphate" evidence="1">
    <location>
        <position position="236"/>
    </location>
</feature>
<dbReference type="InterPro" id="IPR001633">
    <property type="entry name" value="EAL_dom"/>
</dbReference>
<dbReference type="PROSITE" id="PS50883">
    <property type="entry name" value="EAL"/>
    <property type="match status" value="1"/>
</dbReference>
<evidence type="ECO:0000259" key="2">
    <source>
        <dbReference type="PROSITE" id="PS50110"/>
    </source>
</evidence>
<dbReference type="Pfam" id="PF00563">
    <property type="entry name" value="EAL"/>
    <property type="match status" value="1"/>
</dbReference>
<dbReference type="Pfam" id="PF00072">
    <property type="entry name" value="Response_reg"/>
    <property type="match status" value="1"/>
</dbReference>
<evidence type="ECO:0000313" key="4">
    <source>
        <dbReference type="EMBL" id="MBD9356022.1"/>
    </source>
</evidence>
<keyword evidence="5" id="KW-1185">Reference proteome</keyword>
<gene>
    <name evidence="4" type="ORF">IE877_08990</name>
</gene>
<dbReference type="PANTHER" id="PTHR33121:SF70">
    <property type="entry name" value="SIGNALING PROTEIN YKOW"/>
    <property type="match status" value="1"/>
</dbReference>
<evidence type="ECO:0000259" key="3">
    <source>
        <dbReference type="PROSITE" id="PS50883"/>
    </source>
</evidence>
<proteinExistence type="predicted"/>
<protein>
    <submittedName>
        <fullName evidence="4">EAL domain-containing protein</fullName>
    </submittedName>
</protein>